<keyword evidence="13" id="KW-0963">Cytoplasm</keyword>
<feature type="binding site" evidence="13">
    <location>
        <position position="121"/>
    </location>
    <ligand>
        <name>Mg(2+)</name>
        <dbReference type="ChEBI" id="CHEBI:18420"/>
    </ligand>
</feature>
<comment type="catalytic activity">
    <reaction evidence="12 13">
        <text>DNA(n) + a 2'-deoxyribonucleoside 5'-triphosphate = DNA(n+1) + diphosphate</text>
        <dbReference type="Rhea" id="RHEA:22508"/>
        <dbReference type="Rhea" id="RHEA-COMP:17339"/>
        <dbReference type="Rhea" id="RHEA-COMP:17340"/>
        <dbReference type="ChEBI" id="CHEBI:33019"/>
        <dbReference type="ChEBI" id="CHEBI:61560"/>
        <dbReference type="ChEBI" id="CHEBI:173112"/>
        <dbReference type="EC" id="2.7.7.7"/>
    </reaction>
</comment>
<dbReference type="InterPro" id="IPR001126">
    <property type="entry name" value="UmuC"/>
</dbReference>
<protein>
    <recommendedName>
        <fullName evidence="13">DNA polymerase IV</fullName>
        <shortName evidence="13">Pol IV</shortName>
        <ecNumber evidence="13">2.7.7.7</ecNumber>
    </recommendedName>
</protein>
<dbReference type="Proteomes" id="UP000092582">
    <property type="component" value="Chromosome 1"/>
</dbReference>
<accession>A0A1B1BK65</accession>
<evidence type="ECO:0000256" key="5">
    <source>
        <dbReference type="ARBA" id="ARBA00022705"/>
    </source>
</evidence>
<dbReference type="FunFam" id="3.30.1490.100:FF:000004">
    <property type="entry name" value="DNA polymerase IV"/>
    <property type="match status" value="1"/>
</dbReference>
<dbReference type="Pfam" id="PF00817">
    <property type="entry name" value="IMS"/>
    <property type="match status" value="1"/>
</dbReference>
<sequence length="430" mass="46220">MSKQDGSDRQTTGIDVDDSTATMLHIDMDAFFASVELLDHPELAHLPVIVGHRSGRSVVTAANYVARKYGVNSAMPMAVALRRCPAAVVLEPHMSRYAEVSRQVMGIFADMTPLVEPLSIDEAFLDVAGARRLHGSPAEIAQKIRARVFAETGLTCSVGAASTKFVAKLASGRAKPDGLLVIPADDTIGFLHPLPVGALWGVGATTEQALLALGLRHVRDIAHASRETLERAVGVAGAQKLHDLSWGIDHRSINLEREEKSIGHEVTFEHDVTDVARLRSELLRQSDAVAAKLRGNGLVARTVVLKLRYADFSTVTRSRTLADPTNVGRRIYEEVAASFDVLAARGIRVRLIGVRAEQLGNGDGSGLGLWDDDDDWREAELAVDTVTARFGRGIVRPASQLGGGSAPKRDVHPFGTPDAGPASRPDQNRP</sequence>
<dbReference type="GO" id="GO:0005829">
    <property type="term" value="C:cytosol"/>
    <property type="evidence" value="ECO:0007669"/>
    <property type="project" value="TreeGrafter"/>
</dbReference>
<evidence type="ECO:0000256" key="4">
    <source>
        <dbReference type="ARBA" id="ARBA00022695"/>
    </source>
</evidence>
<keyword evidence="10 13" id="KW-0234">DNA repair</keyword>
<comment type="function">
    <text evidence="11 13">Poorly processive, error-prone DNA polymerase involved in untargeted mutagenesis. Copies undamaged DNA at stalled replication forks, which arise in vivo from mismatched or misaligned primer ends. These misaligned primers can be extended by PolIV. Exhibits no 3'-5' exonuclease (proofreading) activity. May be involved in translesional synthesis, in conjunction with the beta clamp from PolIII.</text>
</comment>
<dbReference type="PROSITE" id="PS50173">
    <property type="entry name" value="UMUC"/>
    <property type="match status" value="1"/>
</dbReference>
<dbReference type="GO" id="GO:0009432">
    <property type="term" value="P:SOS response"/>
    <property type="evidence" value="ECO:0007669"/>
    <property type="project" value="TreeGrafter"/>
</dbReference>
<organism evidence="16 17">
    <name type="scientific">Cryobacterium arcticum</name>
    <dbReference type="NCBI Taxonomy" id="670052"/>
    <lineage>
        <taxon>Bacteria</taxon>
        <taxon>Bacillati</taxon>
        <taxon>Actinomycetota</taxon>
        <taxon>Actinomycetes</taxon>
        <taxon>Micrococcales</taxon>
        <taxon>Microbacteriaceae</taxon>
        <taxon>Cryobacterium</taxon>
    </lineage>
</organism>
<evidence type="ECO:0000256" key="6">
    <source>
        <dbReference type="ARBA" id="ARBA00022723"/>
    </source>
</evidence>
<comment type="cofactor">
    <cofactor evidence="13">
        <name>Mg(2+)</name>
        <dbReference type="ChEBI" id="CHEBI:18420"/>
    </cofactor>
    <text evidence="13">Binds 2 magnesium ions per subunit.</text>
</comment>
<comment type="similarity">
    <text evidence="1 13">Belongs to the DNA polymerase type-Y family.</text>
</comment>
<feature type="active site" evidence="13">
    <location>
        <position position="122"/>
    </location>
</feature>
<dbReference type="GO" id="GO:0006281">
    <property type="term" value="P:DNA repair"/>
    <property type="evidence" value="ECO:0007669"/>
    <property type="project" value="UniProtKB-UniRule"/>
</dbReference>
<dbReference type="GO" id="GO:0042276">
    <property type="term" value="P:error-prone translesion synthesis"/>
    <property type="evidence" value="ECO:0007669"/>
    <property type="project" value="TreeGrafter"/>
</dbReference>
<dbReference type="SUPFAM" id="SSF100879">
    <property type="entry name" value="Lesion bypass DNA polymerase (Y-family), little finger domain"/>
    <property type="match status" value="1"/>
</dbReference>
<dbReference type="Gene3D" id="3.30.70.270">
    <property type="match status" value="1"/>
</dbReference>
<keyword evidence="7 13" id="KW-0227">DNA damage</keyword>
<keyword evidence="3 13" id="KW-0808">Transferase</keyword>
<dbReference type="Gene3D" id="3.30.1490.100">
    <property type="entry name" value="DNA polymerase, Y-family, little finger domain"/>
    <property type="match status" value="1"/>
</dbReference>
<dbReference type="NCBIfam" id="NF002677">
    <property type="entry name" value="PRK02406.1"/>
    <property type="match status" value="1"/>
</dbReference>
<evidence type="ECO:0000256" key="11">
    <source>
        <dbReference type="ARBA" id="ARBA00025589"/>
    </source>
</evidence>
<evidence type="ECO:0000256" key="9">
    <source>
        <dbReference type="ARBA" id="ARBA00022932"/>
    </source>
</evidence>
<evidence type="ECO:0000256" key="8">
    <source>
        <dbReference type="ARBA" id="ARBA00022842"/>
    </source>
</evidence>
<feature type="site" description="Substrate discrimination" evidence="13">
    <location>
        <position position="32"/>
    </location>
</feature>
<gene>
    <name evidence="13" type="primary">dinB</name>
    <name evidence="16" type="ORF">PA27867_2018</name>
</gene>
<keyword evidence="2 13" id="KW-0515">Mutator protein</keyword>
<dbReference type="CDD" id="cd03586">
    <property type="entry name" value="PolY_Pol_IV_kappa"/>
    <property type="match status" value="1"/>
</dbReference>
<dbReference type="InterPro" id="IPR043502">
    <property type="entry name" value="DNA/RNA_pol_sf"/>
</dbReference>
<dbReference type="RefSeq" id="WP_066596055.1">
    <property type="nucleotide sequence ID" value="NZ_CP016282.1"/>
</dbReference>
<dbReference type="EMBL" id="CP016282">
    <property type="protein sequence ID" value="ANP72970.1"/>
    <property type="molecule type" value="Genomic_DNA"/>
</dbReference>
<dbReference type="PATRIC" id="fig|670052.7.peg.2078"/>
<feature type="region of interest" description="Disordered" evidence="14">
    <location>
        <begin position="397"/>
        <end position="430"/>
    </location>
</feature>
<dbReference type="OrthoDB" id="9808813at2"/>
<keyword evidence="9 13" id="KW-0239">DNA-directed DNA polymerase</keyword>
<evidence type="ECO:0000313" key="17">
    <source>
        <dbReference type="Proteomes" id="UP000092582"/>
    </source>
</evidence>
<evidence type="ECO:0000256" key="7">
    <source>
        <dbReference type="ARBA" id="ARBA00022763"/>
    </source>
</evidence>
<dbReference type="PANTHER" id="PTHR11076">
    <property type="entry name" value="DNA REPAIR POLYMERASE UMUC / TRANSFERASE FAMILY MEMBER"/>
    <property type="match status" value="1"/>
</dbReference>
<dbReference type="InterPro" id="IPR022880">
    <property type="entry name" value="DNApol_IV"/>
</dbReference>
<dbReference type="GO" id="GO:0000287">
    <property type="term" value="F:magnesium ion binding"/>
    <property type="evidence" value="ECO:0007669"/>
    <property type="project" value="UniProtKB-UniRule"/>
</dbReference>
<dbReference type="SUPFAM" id="SSF56672">
    <property type="entry name" value="DNA/RNA polymerases"/>
    <property type="match status" value="1"/>
</dbReference>
<proteinExistence type="inferred from homology"/>
<evidence type="ECO:0000256" key="12">
    <source>
        <dbReference type="ARBA" id="ARBA00049244"/>
    </source>
</evidence>
<evidence type="ECO:0000256" key="14">
    <source>
        <dbReference type="SAM" id="MobiDB-lite"/>
    </source>
</evidence>
<evidence type="ECO:0000256" key="13">
    <source>
        <dbReference type="HAMAP-Rule" id="MF_01113"/>
    </source>
</evidence>
<dbReference type="InterPro" id="IPR050116">
    <property type="entry name" value="DNA_polymerase-Y"/>
</dbReference>
<keyword evidence="5 13" id="KW-0235">DNA replication</keyword>
<evidence type="ECO:0000313" key="16">
    <source>
        <dbReference type="EMBL" id="ANP72970.1"/>
    </source>
</evidence>
<dbReference type="KEGG" id="cart:PA27867_2018"/>
<feature type="domain" description="UmuC" evidence="15">
    <location>
        <begin position="23"/>
        <end position="203"/>
    </location>
</feature>
<dbReference type="InterPro" id="IPR036775">
    <property type="entry name" value="DNA_pol_Y-fam_lit_finger_sf"/>
</dbReference>
<dbReference type="Gene3D" id="3.40.1170.60">
    <property type="match status" value="1"/>
</dbReference>
<dbReference type="Gene3D" id="1.10.150.20">
    <property type="entry name" value="5' to 3' exonuclease, C-terminal subdomain"/>
    <property type="match status" value="1"/>
</dbReference>
<keyword evidence="8 13" id="KW-0460">Magnesium</keyword>
<dbReference type="GO" id="GO:0003887">
    <property type="term" value="F:DNA-directed DNA polymerase activity"/>
    <property type="evidence" value="ECO:0007669"/>
    <property type="project" value="UniProtKB-UniRule"/>
</dbReference>
<keyword evidence="6 13" id="KW-0479">Metal-binding</keyword>
<comment type="subunit">
    <text evidence="13">Monomer.</text>
</comment>
<evidence type="ECO:0000259" key="15">
    <source>
        <dbReference type="PROSITE" id="PS50173"/>
    </source>
</evidence>
<dbReference type="STRING" id="670052.PA27867_2018"/>
<evidence type="ECO:0000256" key="2">
    <source>
        <dbReference type="ARBA" id="ARBA00022457"/>
    </source>
</evidence>
<dbReference type="GO" id="GO:0003684">
    <property type="term" value="F:damaged DNA binding"/>
    <property type="evidence" value="ECO:0007669"/>
    <property type="project" value="InterPro"/>
</dbReference>
<name>A0A1B1BK65_9MICO</name>
<dbReference type="InterPro" id="IPR043128">
    <property type="entry name" value="Rev_trsase/Diguanyl_cyclase"/>
</dbReference>
<evidence type="ECO:0000256" key="10">
    <source>
        <dbReference type="ARBA" id="ARBA00023204"/>
    </source>
</evidence>
<dbReference type="GO" id="GO:0006261">
    <property type="term" value="P:DNA-templated DNA replication"/>
    <property type="evidence" value="ECO:0007669"/>
    <property type="project" value="UniProtKB-UniRule"/>
</dbReference>
<dbReference type="InterPro" id="IPR017961">
    <property type="entry name" value="DNA_pol_Y-fam_little_finger"/>
</dbReference>
<reference evidence="16 17" key="1">
    <citation type="submission" date="2016-06" db="EMBL/GenBank/DDBJ databases">
        <title>Genome sequencing of Cryobacterium arcticum PAMC 27867.</title>
        <authorList>
            <person name="Lee J."/>
            <person name="Kim O.-S."/>
        </authorList>
    </citation>
    <scope>NUCLEOTIDE SEQUENCE [LARGE SCALE GENOMIC DNA]</scope>
    <source>
        <strain evidence="16 17">PAMC 27867</strain>
    </source>
</reference>
<dbReference type="PANTHER" id="PTHR11076:SF33">
    <property type="entry name" value="DNA POLYMERASE KAPPA"/>
    <property type="match status" value="1"/>
</dbReference>
<dbReference type="AlphaFoldDB" id="A0A1B1BK65"/>
<keyword evidence="4 13" id="KW-0548">Nucleotidyltransferase</keyword>
<evidence type="ECO:0000256" key="1">
    <source>
        <dbReference type="ARBA" id="ARBA00010945"/>
    </source>
</evidence>
<feature type="binding site" evidence="13">
    <location>
        <position position="27"/>
    </location>
    <ligand>
        <name>Mg(2+)</name>
        <dbReference type="ChEBI" id="CHEBI:18420"/>
    </ligand>
</feature>
<dbReference type="Pfam" id="PF11799">
    <property type="entry name" value="IMS_C"/>
    <property type="match status" value="1"/>
</dbReference>
<keyword evidence="13" id="KW-0238">DNA-binding</keyword>
<dbReference type="HAMAP" id="MF_01113">
    <property type="entry name" value="DNApol_IV"/>
    <property type="match status" value="1"/>
</dbReference>
<dbReference type="EC" id="2.7.7.7" evidence="13"/>
<keyword evidence="17" id="KW-1185">Reference proteome</keyword>
<evidence type="ECO:0000256" key="3">
    <source>
        <dbReference type="ARBA" id="ARBA00022679"/>
    </source>
</evidence>
<comment type="subcellular location">
    <subcellularLocation>
        <location evidence="13">Cytoplasm</location>
    </subcellularLocation>
</comment>
<dbReference type="NCBIfam" id="NF002751">
    <property type="entry name" value="PRK02794.1"/>
    <property type="match status" value="1"/>
</dbReference>